<dbReference type="SUPFAM" id="SSF144232">
    <property type="entry name" value="HIT/MYND zinc finger-like"/>
    <property type="match status" value="1"/>
</dbReference>
<feature type="non-terminal residue" evidence="1">
    <location>
        <position position="71"/>
    </location>
</feature>
<dbReference type="EMBL" id="BLXT01007374">
    <property type="protein sequence ID" value="GFO39063.1"/>
    <property type="molecule type" value="Genomic_DNA"/>
</dbReference>
<sequence length="71" mass="8108">MGSETSAAAETSDLLGCGTRRRKNDVMKINLLTKRKNEYDRCEICDRVGSLMCVHCKVTFYCGKEHYEVDK</sequence>
<dbReference type="Proteomes" id="UP000735302">
    <property type="component" value="Unassembled WGS sequence"/>
</dbReference>
<comment type="caution">
    <text evidence="1">The sequence shown here is derived from an EMBL/GenBank/DDBJ whole genome shotgun (WGS) entry which is preliminary data.</text>
</comment>
<dbReference type="Gene3D" id="6.10.140.2220">
    <property type="match status" value="1"/>
</dbReference>
<dbReference type="AlphaFoldDB" id="A0AAV4D4I1"/>
<evidence type="ECO:0000313" key="1">
    <source>
        <dbReference type="EMBL" id="GFO39063.1"/>
    </source>
</evidence>
<gene>
    <name evidence="1" type="ORF">PoB_006556800</name>
</gene>
<proteinExistence type="predicted"/>
<evidence type="ECO:0000313" key="2">
    <source>
        <dbReference type="Proteomes" id="UP000735302"/>
    </source>
</evidence>
<keyword evidence="2" id="KW-1185">Reference proteome</keyword>
<protein>
    <submittedName>
        <fullName evidence="1">Uncharacterized protein</fullName>
    </submittedName>
</protein>
<name>A0AAV4D4I1_9GAST</name>
<organism evidence="1 2">
    <name type="scientific">Plakobranchus ocellatus</name>
    <dbReference type="NCBI Taxonomy" id="259542"/>
    <lineage>
        <taxon>Eukaryota</taxon>
        <taxon>Metazoa</taxon>
        <taxon>Spiralia</taxon>
        <taxon>Lophotrochozoa</taxon>
        <taxon>Mollusca</taxon>
        <taxon>Gastropoda</taxon>
        <taxon>Heterobranchia</taxon>
        <taxon>Euthyneura</taxon>
        <taxon>Panpulmonata</taxon>
        <taxon>Sacoglossa</taxon>
        <taxon>Placobranchoidea</taxon>
        <taxon>Plakobranchidae</taxon>
        <taxon>Plakobranchus</taxon>
    </lineage>
</organism>
<accession>A0AAV4D4I1</accession>
<reference evidence="1 2" key="1">
    <citation type="journal article" date="2021" name="Elife">
        <title>Chloroplast acquisition without the gene transfer in kleptoplastic sea slugs, Plakobranchus ocellatus.</title>
        <authorList>
            <person name="Maeda T."/>
            <person name="Takahashi S."/>
            <person name="Yoshida T."/>
            <person name="Shimamura S."/>
            <person name="Takaki Y."/>
            <person name="Nagai Y."/>
            <person name="Toyoda A."/>
            <person name="Suzuki Y."/>
            <person name="Arimoto A."/>
            <person name="Ishii H."/>
            <person name="Satoh N."/>
            <person name="Nishiyama T."/>
            <person name="Hasebe M."/>
            <person name="Maruyama T."/>
            <person name="Minagawa J."/>
            <person name="Obokata J."/>
            <person name="Shigenobu S."/>
        </authorList>
    </citation>
    <scope>NUCLEOTIDE SEQUENCE [LARGE SCALE GENOMIC DNA]</scope>
</reference>